<dbReference type="InterPro" id="IPR051015">
    <property type="entry name" value="EvgA-like"/>
</dbReference>
<dbReference type="PROSITE" id="PS50110">
    <property type="entry name" value="RESPONSE_REGULATORY"/>
    <property type="match status" value="1"/>
</dbReference>
<dbReference type="AlphaFoldDB" id="A0ABD5SJ13"/>
<proteinExistence type="predicted"/>
<evidence type="ECO:0000313" key="3">
    <source>
        <dbReference type="EMBL" id="MFC6755253.1"/>
    </source>
</evidence>
<dbReference type="SUPFAM" id="SSF52172">
    <property type="entry name" value="CheY-like"/>
    <property type="match status" value="1"/>
</dbReference>
<dbReference type="CDD" id="cd17535">
    <property type="entry name" value="REC_NarL-like"/>
    <property type="match status" value="1"/>
</dbReference>
<dbReference type="InterPro" id="IPR058245">
    <property type="entry name" value="NreC/VraR/RcsB-like_REC"/>
</dbReference>
<name>A0ABD5SJ13_9EURY</name>
<dbReference type="Pfam" id="PF00072">
    <property type="entry name" value="Response_reg"/>
    <property type="match status" value="1"/>
</dbReference>
<evidence type="ECO:0000313" key="4">
    <source>
        <dbReference type="Proteomes" id="UP001596442"/>
    </source>
</evidence>
<evidence type="ECO:0000256" key="1">
    <source>
        <dbReference type="PROSITE-ProRule" id="PRU00169"/>
    </source>
</evidence>
<dbReference type="RefSeq" id="WP_379784236.1">
    <property type="nucleotide sequence ID" value="NZ_JBHSWW010000649.1"/>
</dbReference>
<feature type="domain" description="Response regulatory" evidence="2">
    <location>
        <begin position="9"/>
        <end position="121"/>
    </location>
</feature>
<dbReference type="Proteomes" id="UP001596442">
    <property type="component" value="Unassembled WGS sequence"/>
</dbReference>
<keyword evidence="1" id="KW-0597">Phosphoprotein</keyword>
<feature type="non-terminal residue" evidence="3">
    <location>
        <position position="121"/>
    </location>
</feature>
<dbReference type="PANTHER" id="PTHR45566">
    <property type="entry name" value="HTH-TYPE TRANSCRIPTIONAL REGULATOR YHJB-RELATED"/>
    <property type="match status" value="1"/>
</dbReference>
<dbReference type="Gene3D" id="3.40.50.2300">
    <property type="match status" value="1"/>
</dbReference>
<feature type="modified residue" description="4-aspartylphosphate" evidence="1">
    <location>
        <position position="61"/>
    </location>
</feature>
<gene>
    <name evidence="3" type="ORF">ACFQEU_17535</name>
</gene>
<dbReference type="SMART" id="SM00448">
    <property type="entry name" value="REC"/>
    <property type="match status" value="1"/>
</dbReference>
<comment type="caution">
    <text evidence="3">The sequence shown here is derived from an EMBL/GenBank/DDBJ whole genome shotgun (WGS) entry which is preliminary data.</text>
</comment>
<dbReference type="EMBL" id="JBHSWW010000649">
    <property type="protein sequence ID" value="MFC6755253.1"/>
    <property type="molecule type" value="Genomic_DNA"/>
</dbReference>
<accession>A0ABD5SJ13</accession>
<organism evidence="3 4">
    <name type="scientific">Halorubrum tibetense</name>
    <dbReference type="NCBI Taxonomy" id="175631"/>
    <lineage>
        <taxon>Archaea</taxon>
        <taxon>Methanobacteriati</taxon>
        <taxon>Methanobacteriota</taxon>
        <taxon>Stenosarchaea group</taxon>
        <taxon>Halobacteria</taxon>
        <taxon>Halobacteriales</taxon>
        <taxon>Haloferacaceae</taxon>
        <taxon>Halorubrum</taxon>
    </lineage>
</organism>
<dbReference type="PANTHER" id="PTHR45566:SF1">
    <property type="entry name" value="HTH-TYPE TRANSCRIPTIONAL REGULATOR YHJB-RELATED"/>
    <property type="match status" value="1"/>
</dbReference>
<keyword evidence="4" id="KW-1185">Reference proteome</keyword>
<dbReference type="InterPro" id="IPR011006">
    <property type="entry name" value="CheY-like_superfamily"/>
</dbReference>
<protein>
    <submittedName>
        <fullName evidence="3">Response regulator transcription factor</fullName>
    </submittedName>
</protein>
<sequence>MISVPTSHTFIIADDHPLFRTALAQAVTARFDRAVILQADTVDGLQQLLSHNQAVSLVLLDLHMPGAQGFSSLIHICACYPLIPVVMVSADATPEVMTRALRHGAAGFIPKSCSLEEISTA</sequence>
<reference evidence="3 4" key="1">
    <citation type="journal article" date="2019" name="Int. J. Syst. Evol. Microbiol.">
        <title>The Global Catalogue of Microorganisms (GCM) 10K type strain sequencing project: providing services to taxonomists for standard genome sequencing and annotation.</title>
        <authorList>
            <consortium name="The Broad Institute Genomics Platform"/>
            <consortium name="The Broad Institute Genome Sequencing Center for Infectious Disease"/>
            <person name="Wu L."/>
            <person name="Ma J."/>
        </authorList>
    </citation>
    <scope>NUCLEOTIDE SEQUENCE [LARGE SCALE GENOMIC DNA]</scope>
    <source>
        <strain evidence="3 4">CGMCC 1.3239</strain>
    </source>
</reference>
<dbReference type="InterPro" id="IPR001789">
    <property type="entry name" value="Sig_transdc_resp-reg_receiver"/>
</dbReference>
<evidence type="ECO:0000259" key="2">
    <source>
        <dbReference type="PROSITE" id="PS50110"/>
    </source>
</evidence>